<dbReference type="PROSITE" id="PS00086">
    <property type="entry name" value="CYTOCHROME_P450"/>
    <property type="match status" value="1"/>
</dbReference>
<reference evidence="10 11" key="1">
    <citation type="journal article" date="2011" name="Genome Biol.">
        <title>Comparative genome sequence analysis underscores mycoparasitism as the ancestral life style of Trichoderma.</title>
        <authorList>
            <person name="Kubicek C.P."/>
            <person name="Herrera-Estrella A."/>
            <person name="Seidl-Seiboth V."/>
            <person name="Martinez D.A."/>
            <person name="Druzhinina I.S."/>
            <person name="Thon M."/>
            <person name="Zeilinger S."/>
            <person name="Casas-Flores S."/>
            <person name="Horwitz B.A."/>
            <person name="Mukherjee P.K."/>
            <person name="Mukherjee M."/>
            <person name="Kredics L."/>
            <person name="Alcaraz L.D."/>
            <person name="Aerts A."/>
            <person name="Antal Z."/>
            <person name="Atanasova L."/>
            <person name="Cervantes-Badillo M.G."/>
            <person name="Challacombe J."/>
            <person name="Chertkov O."/>
            <person name="McCluskey K."/>
            <person name="Coulpier F."/>
            <person name="Deshpande N."/>
            <person name="von Doehren H."/>
            <person name="Ebbole D.J."/>
            <person name="Esquivel-Naranjo E.U."/>
            <person name="Fekete E."/>
            <person name="Flipphi M."/>
            <person name="Glaser F."/>
            <person name="Gomez-Rodriguez E.Y."/>
            <person name="Gruber S."/>
            <person name="Han C."/>
            <person name="Henrissat B."/>
            <person name="Hermosa R."/>
            <person name="Hernandez-Onate M."/>
            <person name="Karaffa L."/>
            <person name="Kosti I."/>
            <person name="Le Crom S."/>
            <person name="Lindquist E."/>
            <person name="Lucas S."/>
            <person name="Luebeck M."/>
            <person name="Luebeck P.S."/>
            <person name="Margeot A."/>
            <person name="Metz B."/>
            <person name="Misra M."/>
            <person name="Nevalainen H."/>
            <person name="Omann M."/>
            <person name="Packer N."/>
            <person name="Perrone G."/>
            <person name="Uresti-Rivera E.E."/>
            <person name="Salamov A."/>
            <person name="Schmoll M."/>
            <person name="Seiboth B."/>
            <person name="Shapiro H."/>
            <person name="Sukno S."/>
            <person name="Tamayo-Ramos J.A."/>
            <person name="Tisch D."/>
            <person name="Wiest A."/>
            <person name="Wilkinson H.H."/>
            <person name="Zhang M."/>
            <person name="Coutinho P.M."/>
            <person name="Kenerley C.M."/>
            <person name="Monte E."/>
            <person name="Baker S.E."/>
            <person name="Grigoriev I.V."/>
        </authorList>
    </citation>
    <scope>NUCLEOTIDE SEQUENCE [LARGE SCALE GENOMIC DNA]</scope>
    <source>
        <strain evidence="11">ATCC 20476 / IMI 206040</strain>
    </source>
</reference>
<dbReference type="PRINTS" id="PR00385">
    <property type="entry name" value="P450"/>
</dbReference>
<comment type="caution">
    <text evidence="10">The sequence shown here is derived from an EMBL/GenBank/DDBJ whole genome shotgun (WGS) entry which is preliminary data.</text>
</comment>
<evidence type="ECO:0000256" key="2">
    <source>
        <dbReference type="ARBA" id="ARBA00010617"/>
    </source>
</evidence>
<protein>
    <recommendedName>
        <fullName evidence="12">Cytochrome P450</fullName>
    </recommendedName>
</protein>
<dbReference type="HOGENOM" id="CLU_001570_2_3_1"/>
<dbReference type="AlphaFoldDB" id="G9NTH8"/>
<keyword evidence="7 9" id="KW-0503">Monooxygenase</keyword>
<dbReference type="SUPFAM" id="SSF48264">
    <property type="entry name" value="Cytochrome P450"/>
    <property type="match status" value="1"/>
</dbReference>
<dbReference type="Gene3D" id="1.10.630.10">
    <property type="entry name" value="Cytochrome P450"/>
    <property type="match status" value="1"/>
</dbReference>
<keyword evidence="11" id="KW-1185">Reference proteome</keyword>
<dbReference type="InterPro" id="IPR050364">
    <property type="entry name" value="Cytochrome_P450_fung"/>
</dbReference>
<dbReference type="Proteomes" id="UP000005426">
    <property type="component" value="Unassembled WGS sequence"/>
</dbReference>
<accession>G9NTH8</accession>
<sequence length="544" mass="61189">MFATFAVGVFALVGCIIYHQFFRKKDALLSLPPGPRALPIIGNLLDLPPAGTPEFQHWLPFKDVYGPLSSVTVLGQTMVIIQDKQAAHEIMNEMSLKTSSRPRTVFAYELCGLDDFTSGKPYDATFRLHRKVMHQQAGTRLLAGRFNDIQDTESRHLLQRILDDPENLVKHFRTLAGAIVLKIVYGYSIDPHATDPLVALIEKMMDNFSIAMTPMRYLVDIFPVLQHLPNGFPGTAFKNEAQKMKKLNFDTAHIPYTFVEQQMANGSCRSSFVSNLIERYSSDKSNDAKLDHDTEDAIKWAAGIMYGGGADTTVSALTAFTLAMLLFPEVQKKAQEEIDNVIGANPSRLPRFGDEVRLPYVSAVAKELMRWYSVVPMTTPHMSDEEITYGGCRIPKGSILIVSSWWLNHNPQTYSDPYRFSPERFLEPRNEPEPSGPFGWGRRICPGRYISNDTIFITVARVLATFNITKATDKNGAFMEPKLEYSPGLISHPASFPYAITVRSQKHEELIRSAEVDHPWEKSDADFLVFGGDEQPTDQNLKFP</sequence>
<dbReference type="PANTHER" id="PTHR46300:SF7">
    <property type="entry name" value="P450, PUTATIVE (EUROFUNG)-RELATED"/>
    <property type="match status" value="1"/>
</dbReference>
<dbReference type="GO" id="GO:0004497">
    <property type="term" value="F:monooxygenase activity"/>
    <property type="evidence" value="ECO:0007669"/>
    <property type="project" value="UniProtKB-KW"/>
</dbReference>
<dbReference type="InterPro" id="IPR002401">
    <property type="entry name" value="Cyt_P450_E_grp-I"/>
</dbReference>
<evidence type="ECO:0000256" key="5">
    <source>
        <dbReference type="ARBA" id="ARBA00023002"/>
    </source>
</evidence>
<evidence type="ECO:0008006" key="12">
    <source>
        <dbReference type="Google" id="ProtNLM"/>
    </source>
</evidence>
<proteinExistence type="inferred from homology"/>
<dbReference type="eggNOG" id="KOG0156">
    <property type="taxonomic scope" value="Eukaryota"/>
</dbReference>
<dbReference type="OMA" id="QHWLKFK"/>
<dbReference type="PRINTS" id="PR00463">
    <property type="entry name" value="EP450I"/>
</dbReference>
<dbReference type="InterPro" id="IPR001128">
    <property type="entry name" value="Cyt_P450"/>
</dbReference>
<dbReference type="CDD" id="cd11065">
    <property type="entry name" value="CYP64-like"/>
    <property type="match status" value="1"/>
</dbReference>
<keyword evidence="3 8" id="KW-0349">Heme</keyword>
<dbReference type="GeneID" id="25776133"/>
<dbReference type="EMBL" id="ABDG02000023">
    <property type="protein sequence ID" value="EHK46020.1"/>
    <property type="molecule type" value="Genomic_DNA"/>
</dbReference>
<organism evidence="10 11">
    <name type="scientific">Hypocrea atroviridis (strain ATCC 20476 / IMI 206040)</name>
    <name type="common">Trichoderma atroviride</name>
    <dbReference type="NCBI Taxonomy" id="452589"/>
    <lineage>
        <taxon>Eukaryota</taxon>
        <taxon>Fungi</taxon>
        <taxon>Dikarya</taxon>
        <taxon>Ascomycota</taxon>
        <taxon>Pezizomycotina</taxon>
        <taxon>Sordariomycetes</taxon>
        <taxon>Hypocreomycetidae</taxon>
        <taxon>Hypocreales</taxon>
        <taxon>Hypocreaceae</taxon>
        <taxon>Trichoderma</taxon>
    </lineage>
</organism>
<gene>
    <name evidence="10" type="ORF">TRIATDRAFT_152285</name>
</gene>
<evidence type="ECO:0000256" key="8">
    <source>
        <dbReference type="PIRSR" id="PIRSR602401-1"/>
    </source>
</evidence>
<evidence type="ECO:0000256" key="3">
    <source>
        <dbReference type="ARBA" id="ARBA00022617"/>
    </source>
</evidence>
<name>G9NTH8_HYPAI</name>
<keyword evidence="4 8" id="KW-0479">Metal-binding</keyword>
<dbReference type="PANTHER" id="PTHR46300">
    <property type="entry name" value="P450, PUTATIVE (EUROFUNG)-RELATED-RELATED"/>
    <property type="match status" value="1"/>
</dbReference>
<dbReference type="GO" id="GO:0020037">
    <property type="term" value="F:heme binding"/>
    <property type="evidence" value="ECO:0007669"/>
    <property type="project" value="InterPro"/>
</dbReference>
<evidence type="ECO:0000256" key="9">
    <source>
        <dbReference type="RuleBase" id="RU000461"/>
    </source>
</evidence>
<evidence type="ECO:0000313" key="11">
    <source>
        <dbReference type="Proteomes" id="UP000005426"/>
    </source>
</evidence>
<dbReference type="STRING" id="452589.G9NTH8"/>
<feature type="binding site" description="axial binding residue" evidence="8">
    <location>
        <position position="445"/>
    </location>
    <ligand>
        <name>heme</name>
        <dbReference type="ChEBI" id="CHEBI:30413"/>
    </ligand>
    <ligandPart>
        <name>Fe</name>
        <dbReference type="ChEBI" id="CHEBI:18248"/>
    </ligandPart>
</feature>
<comment type="cofactor">
    <cofactor evidence="1 8">
        <name>heme</name>
        <dbReference type="ChEBI" id="CHEBI:30413"/>
    </cofactor>
</comment>
<evidence type="ECO:0000256" key="7">
    <source>
        <dbReference type="ARBA" id="ARBA00023033"/>
    </source>
</evidence>
<keyword evidence="5 9" id="KW-0560">Oxidoreductase</keyword>
<dbReference type="OrthoDB" id="2789670at2759"/>
<evidence type="ECO:0000313" key="10">
    <source>
        <dbReference type="EMBL" id="EHK46020.1"/>
    </source>
</evidence>
<dbReference type="KEGG" id="tatv:25776133"/>
<comment type="similarity">
    <text evidence="2 9">Belongs to the cytochrome P450 family.</text>
</comment>
<dbReference type="GO" id="GO:0005506">
    <property type="term" value="F:iron ion binding"/>
    <property type="evidence" value="ECO:0007669"/>
    <property type="project" value="InterPro"/>
</dbReference>
<dbReference type="GO" id="GO:0016705">
    <property type="term" value="F:oxidoreductase activity, acting on paired donors, with incorporation or reduction of molecular oxygen"/>
    <property type="evidence" value="ECO:0007669"/>
    <property type="project" value="InterPro"/>
</dbReference>
<evidence type="ECO:0000256" key="1">
    <source>
        <dbReference type="ARBA" id="ARBA00001971"/>
    </source>
</evidence>
<keyword evidence="6 8" id="KW-0408">Iron</keyword>
<evidence type="ECO:0000256" key="6">
    <source>
        <dbReference type="ARBA" id="ARBA00023004"/>
    </source>
</evidence>
<dbReference type="InterPro" id="IPR017972">
    <property type="entry name" value="Cyt_P450_CS"/>
</dbReference>
<dbReference type="Pfam" id="PF00067">
    <property type="entry name" value="p450"/>
    <property type="match status" value="1"/>
</dbReference>
<dbReference type="InterPro" id="IPR036396">
    <property type="entry name" value="Cyt_P450_sf"/>
</dbReference>
<evidence type="ECO:0000256" key="4">
    <source>
        <dbReference type="ARBA" id="ARBA00022723"/>
    </source>
</evidence>